<comment type="similarity">
    <text evidence="2">Belongs to the bacterial ribosomal protein bS18 family. Mitochondrion-specific ribosomal protein mS40 subfamily.</text>
</comment>
<dbReference type="GO" id="GO:0032543">
    <property type="term" value="P:mitochondrial translation"/>
    <property type="evidence" value="ECO:0007669"/>
    <property type="project" value="InterPro"/>
</dbReference>
<sequence>MAARGVLCGIISRLVSTRITQRSVVGVPIKSFHTSFIRPCEAGDRGKPRVEERDPTKVRDQVIPVETSIAYLESEAYQITYGDNPVWKEYRRNFKGHFPPNKTRKTCIRQNLIATGNPCPICRDEYLVVDYRNLKLLKQFISPYTGAVIGFKKTGLCQKRHKELLIAIERARDCGLLTFDVPHRVYNYSDYLNIKQ</sequence>
<proteinExistence type="inferred from homology"/>
<evidence type="ECO:0000256" key="8">
    <source>
        <dbReference type="ARBA" id="ARBA00032055"/>
    </source>
</evidence>
<comment type="subcellular location">
    <subcellularLocation>
        <location evidence="1">Mitochondrion</location>
    </subcellularLocation>
</comment>
<reference evidence="11 12" key="1">
    <citation type="submission" date="2020-04" db="EMBL/GenBank/DDBJ databases">
        <authorList>
            <person name="Alioto T."/>
            <person name="Alioto T."/>
            <person name="Gomez Garrido J."/>
        </authorList>
    </citation>
    <scope>NUCLEOTIDE SEQUENCE [LARGE SCALE GENOMIC DNA]</scope>
</reference>
<keyword evidence="6" id="KW-0496">Mitochondrion</keyword>
<dbReference type="PANTHER" id="PTHR13329">
    <property type="entry name" value="MITOCHONDRIAL RIBOSOMAL PROTEIN S18B"/>
    <property type="match status" value="1"/>
</dbReference>
<organism evidence="11 12">
    <name type="scientific">Cloeon dipterum</name>
    <dbReference type="NCBI Taxonomy" id="197152"/>
    <lineage>
        <taxon>Eukaryota</taxon>
        <taxon>Metazoa</taxon>
        <taxon>Ecdysozoa</taxon>
        <taxon>Arthropoda</taxon>
        <taxon>Hexapoda</taxon>
        <taxon>Insecta</taxon>
        <taxon>Pterygota</taxon>
        <taxon>Palaeoptera</taxon>
        <taxon>Ephemeroptera</taxon>
        <taxon>Pisciforma</taxon>
        <taxon>Baetidae</taxon>
        <taxon>Cloeon</taxon>
    </lineage>
</organism>
<protein>
    <recommendedName>
        <fullName evidence="9">Small ribosomal subunit protein mS40</fullName>
    </recommendedName>
    <alternativeName>
        <fullName evidence="8">28S ribosomal protein S18-2, mitochondrial</fullName>
    </alternativeName>
    <alternativeName>
        <fullName evidence="10">28S ribosomal protein S18b, mitochondrial</fullName>
    </alternativeName>
</protein>
<keyword evidence="5" id="KW-0689">Ribosomal protein</keyword>
<dbReference type="EMBL" id="CADEPI010000152">
    <property type="protein sequence ID" value="CAB3377885.1"/>
    <property type="molecule type" value="Genomic_DNA"/>
</dbReference>
<dbReference type="InterPro" id="IPR040054">
    <property type="entry name" value="MRPS18B"/>
</dbReference>
<dbReference type="AlphaFoldDB" id="A0A8S1DCD9"/>
<dbReference type="SUPFAM" id="SSF46911">
    <property type="entry name" value="Ribosomal protein S18"/>
    <property type="match status" value="1"/>
</dbReference>
<comment type="caution">
    <text evidence="11">The sequence shown here is derived from an EMBL/GenBank/DDBJ whole genome shotgun (WGS) entry which is preliminary data.</text>
</comment>
<evidence type="ECO:0000313" key="12">
    <source>
        <dbReference type="Proteomes" id="UP000494165"/>
    </source>
</evidence>
<keyword evidence="3" id="KW-0597">Phosphoprotein</keyword>
<gene>
    <name evidence="11" type="ORF">CLODIP_2_CD05826</name>
</gene>
<keyword evidence="4" id="KW-0809">Transit peptide</keyword>
<dbReference type="GO" id="GO:0005763">
    <property type="term" value="C:mitochondrial small ribosomal subunit"/>
    <property type="evidence" value="ECO:0007669"/>
    <property type="project" value="UniProtKB-ARBA"/>
</dbReference>
<evidence type="ECO:0000256" key="1">
    <source>
        <dbReference type="ARBA" id="ARBA00004173"/>
    </source>
</evidence>
<dbReference type="Gene3D" id="4.10.640.10">
    <property type="entry name" value="Ribosomal protein S18"/>
    <property type="match status" value="1"/>
</dbReference>
<evidence type="ECO:0000256" key="9">
    <source>
        <dbReference type="ARBA" id="ARBA00035130"/>
    </source>
</evidence>
<dbReference type="OrthoDB" id="21463at2759"/>
<evidence type="ECO:0000256" key="2">
    <source>
        <dbReference type="ARBA" id="ARBA00006136"/>
    </source>
</evidence>
<dbReference type="Proteomes" id="UP000494165">
    <property type="component" value="Unassembled WGS sequence"/>
</dbReference>
<evidence type="ECO:0000256" key="3">
    <source>
        <dbReference type="ARBA" id="ARBA00022553"/>
    </source>
</evidence>
<evidence type="ECO:0000256" key="5">
    <source>
        <dbReference type="ARBA" id="ARBA00022980"/>
    </source>
</evidence>
<evidence type="ECO:0000256" key="10">
    <source>
        <dbReference type="ARBA" id="ARBA00035515"/>
    </source>
</evidence>
<name>A0A8S1DCD9_9INSE</name>
<dbReference type="FunFam" id="4.10.640.10:FF:000008">
    <property type="entry name" value="28S ribosomal protein S18b, mitochondrial"/>
    <property type="match status" value="1"/>
</dbReference>
<dbReference type="Pfam" id="PF01084">
    <property type="entry name" value="Ribosomal_S18"/>
    <property type="match status" value="1"/>
</dbReference>
<evidence type="ECO:0000256" key="4">
    <source>
        <dbReference type="ARBA" id="ARBA00022946"/>
    </source>
</evidence>
<accession>A0A8S1DCD9</accession>
<dbReference type="GO" id="GO:0003735">
    <property type="term" value="F:structural constituent of ribosome"/>
    <property type="evidence" value="ECO:0007669"/>
    <property type="project" value="InterPro"/>
</dbReference>
<keyword evidence="12" id="KW-1185">Reference proteome</keyword>
<keyword evidence="7" id="KW-0687">Ribonucleoprotein</keyword>
<evidence type="ECO:0000313" key="11">
    <source>
        <dbReference type="EMBL" id="CAB3377885.1"/>
    </source>
</evidence>
<dbReference type="InterPro" id="IPR001648">
    <property type="entry name" value="Ribosomal_bS18"/>
</dbReference>
<dbReference type="PANTHER" id="PTHR13329:SF2">
    <property type="entry name" value="SMALL RIBOSOMAL SUBUNIT PROTEIN MS40"/>
    <property type="match status" value="1"/>
</dbReference>
<evidence type="ECO:0000256" key="7">
    <source>
        <dbReference type="ARBA" id="ARBA00023274"/>
    </source>
</evidence>
<dbReference type="InterPro" id="IPR036870">
    <property type="entry name" value="Ribosomal_bS18_sf"/>
</dbReference>
<evidence type="ECO:0000256" key="6">
    <source>
        <dbReference type="ARBA" id="ARBA00023128"/>
    </source>
</evidence>